<dbReference type="InterPro" id="IPR017853">
    <property type="entry name" value="GH"/>
</dbReference>
<dbReference type="GO" id="GO:0004556">
    <property type="term" value="F:alpha-amylase activity"/>
    <property type="evidence" value="ECO:0007669"/>
    <property type="project" value="TreeGrafter"/>
</dbReference>
<dbReference type="Gene3D" id="2.60.40.1180">
    <property type="entry name" value="Golgi alpha-mannosidase II"/>
    <property type="match status" value="1"/>
</dbReference>
<accession>A0A3E3EHC8</accession>
<dbReference type="NCBIfam" id="NF008183">
    <property type="entry name" value="PRK10933.1"/>
    <property type="match status" value="1"/>
</dbReference>
<dbReference type="SUPFAM" id="SSF51011">
    <property type="entry name" value="Glycosyl hydrolase domain"/>
    <property type="match status" value="1"/>
</dbReference>
<evidence type="ECO:0000256" key="2">
    <source>
        <dbReference type="ARBA" id="ARBA00022801"/>
    </source>
</evidence>
<dbReference type="InterPro" id="IPR006047">
    <property type="entry name" value="GH13_cat_dom"/>
</dbReference>
<name>A0A3E3EHC8_9FIRM</name>
<dbReference type="FunFam" id="3.90.400.10:FF:000002">
    <property type="entry name" value="Sucrose isomerase"/>
    <property type="match status" value="1"/>
</dbReference>
<dbReference type="FunFam" id="3.20.20.80:FF:000064">
    <property type="entry name" value="Oligo-1,6-glucosidase"/>
    <property type="match status" value="2"/>
</dbReference>
<feature type="domain" description="Glycosyl hydrolase family 13 catalytic" evidence="4">
    <location>
        <begin position="13"/>
        <end position="415"/>
    </location>
</feature>
<organism evidence="5 6">
    <name type="scientific">Thomasclavelia ramosa</name>
    <dbReference type="NCBI Taxonomy" id="1547"/>
    <lineage>
        <taxon>Bacteria</taxon>
        <taxon>Bacillati</taxon>
        <taxon>Bacillota</taxon>
        <taxon>Erysipelotrichia</taxon>
        <taxon>Erysipelotrichales</taxon>
        <taxon>Coprobacillaceae</taxon>
        <taxon>Thomasclavelia</taxon>
    </lineage>
</organism>
<evidence type="ECO:0000259" key="4">
    <source>
        <dbReference type="SMART" id="SM00642"/>
    </source>
</evidence>
<sequence length="547" mass="65176">MQKSWWQETAVYQIYPRSFQDSNNDGIGDLQGVISRLDYIKNLGVDVIWLCPVYQSPNYDNGYDISDYQDIMADFGTMADFEELLKQAHQKGLKIIMDLVVNHTSFKHRWFVESRKSKDNEYRDYYIWREGKNDQPPNLQQSVFEGSAWQYDEDTEMYYLHLYTKEQPDLNWENEKVRNEVYKMMEWWLDKGIDGFRMDVINQISKDFEKMDKAIINDPHMYEIISNGPRVHEFLQEMHNRVLAKYDTMTVGETADVSVEDALLYAGFDRRELKMIFQFEHMSLDKGPNLTYQRPKLADLKVVFERWQTGLNGKAWNALYWDNHDRPRAVSKYGDDSTPFYLEKSAKMLALFMFWMQGTPYIYQGEEIGMTNAYYQSMTQYRDVDALNKYEVFKQNYDEETIIAYFGKRSRDNARMPIPWDNSRFGGFSIVQPWLAPSQKYTNITVENALKDPNSVYYFYRDLLRLRKEYEVLIYGDYQQLLKEHLQVYAYRRTLNEQQVIVICNYSKDEVEIDLEFIQGTLLISNYEDDLKQILRSYEAKAYLAGK</sequence>
<dbReference type="RefSeq" id="WP_117580201.1">
    <property type="nucleotide sequence ID" value="NZ_QUSL01000001.1"/>
</dbReference>
<keyword evidence="2" id="KW-0378">Hydrolase</keyword>
<evidence type="ECO:0000256" key="3">
    <source>
        <dbReference type="ARBA" id="ARBA00023295"/>
    </source>
</evidence>
<gene>
    <name evidence="5" type="ORF">DXB93_01220</name>
</gene>
<dbReference type="EMBL" id="QUSL01000001">
    <property type="protein sequence ID" value="RGD87310.1"/>
    <property type="molecule type" value="Genomic_DNA"/>
</dbReference>
<proteinExistence type="inferred from homology"/>
<evidence type="ECO:0000313" key="6">
    <source>
        <dbReference type="Proteomes" id="UP000261032"/>
    </source>
</evidence>
<dbReference type="GO" id="GO:0009313">
    <property type="term" value="P:oligosaccharide catabolic process"/>
    <property type="evidence" value="ECO:0007669"/>
    <property type="project" value="TreeGrafter"/>
</dbReference>
<dbReference type="InterPro" id="IPR013780">
    <property type="entry name" value="Glyco_hydro_b"/>
</dbReference>
<comment type="caution">
    <text evidence="5">The sequence shown here is derived from an EMBL/GenBank/DDBJ whole genome shotgun (WGS) entry which is preliminary data.</text>
</comment>
<dbReference type="PANTHER" id="PTHR10357:SF184">
    <property type="entry name" value="OLIGO-1,6-GLUCOSIDASE 1"/>
    <property type="match status" value="1"/>
</dbReference>
<dbReference type="SUPFAM" id="SSF51445">
    <property type="entry name" value="(Trans)glycosidases"/>
    <property type="match status" value="1"/>
</dbReference>
<protein>
    <submittedName>
        <fullName evidence="5">Alpha-glucosidase</fullName>
    </submittedName>
</protein>
<dbReference type="PANTHER" id="PTHR10357">
    <property type="entry name" value="ALPHA-AMYLASE FAMILY MEMBER"/>
    <property type="match status" value="1"/>
</dbReference>
<comment type="similarity">
    <text evidence="1">Belongs to the glycosyl hydrolase 13 family.</text>
</comment>
<dbReference type="InterPro" id="IPR045857">
    <property type="entry name" value="O16G_dom_2"/>
</dbReference>
<reference evidence="5 6" key="1">
    <citation type="submission" date="2018-08" db="EMBL/GenBank/DDBJ databases">
        <title>A genome reference for cultivated species of the human gut microbiota.</title>
        <authorList>
            <person name="Zou Y."/>
            <person name="Xue W."/>
            <person name="Luo G."/>
        </authorList>
    </citation>
    <scope>NUCLEOTIDE SEQUENCE [LARGE SCALE GENOMIC DNA]</scope>
    <source>
        <strain evidence="5 6">OM06-4</strain>
    </source>
</reference>
<dbReference type="CDD" id="cd11333">
    <property type="entry name" value="AmyAc_SI_OligoGlu_DGase"/>
    <property type="match status" value="1"/>
</dbReference>
<dbReference type="Gene3D" id="3.90.400.10">
    <property type="entry name" value="Oligo-1,6-glucosidase, Domain 2"/>
    <property type="match status" value="1"/>
</dbReference>
<dbReference type="Proteomes" id="UP000261032">
    <property type="component" value="Unassembled WGS sequence"/>
</dbReference>
<dbReference type="Gene3D" id="3.20.20.80">
    <property type="entry name" value="Glycosidases"/>
    <property type="match status" value="1"/>
</dbReference>
<keyword evidence="3" id="KW-0326">Glycosidase</keyword>
<dbReference type="AlphaFoldDB" id="A0A3E3EHC8"/>
<evidence type="ECO:0000256" key="1">
    <source>
        <dbReference type="ARBA" id="ARBA00008061"/>
    </source>
</evidence>
<evidence type="ECO:0000313" key="5">
    <source>
        <dbReference type="EMBL" id="RGD87310.1"/>
    </source>
</evidence>
<dbReference type="SMART" id="SM00642">
    <property type="entry name" value="Aamy"/>
    <property type="match status" value="1"/>
</dbReference>
<dbReference type="Pfam" id="PF00128">
    <property type="entry name" value="Alpha-amylase"/>
    <property type="match status" value="1"/>
</dbReference>